<feature type="transmembrane region" description="Helical" evidence="1">
    <location>
        <begin position="12"/>
        <end position="32"/>
    </location>
</feature>
<name>A0A0G1CNQ1_9BACT</name>
<feature type="transmembrane region" description="Helical" evidence="1">
    <location>
        <begin position="303"/>
        <end position="321"/>
    </location>
</feature>
<organism evidence="2 3">
    <name type="scientific">Candidatus Gottesmanbacteria bacterium GW2011_GWB1_43_11</name>
    <dbReference type="NCBI Taxonomy" id="1618446"/>
    <lineage>
        <taxon>Bacteria</taxon>
        <taxon>Candidatus Gottesmaniibacteriota</taxon>
    </lineage>
</organism>
<keyword evidence="1" id="KW-0472">Membrane</keyword>
<dbReference type="Gene3D" id="3.40.50.880">
    <property type="match status" value="1"/>
</dbReference>
<dbReference type="EMBL" id="LCFD01000003">
    <property type="protein sequence ID" value="KKS87179.1"/>
    <property type="molecule type" value="Genomic_DNA"/>
</dbReference>
<feature type="transmembrane region" description="Helical" evidence="1">
    <location>
        <begin position="393"/>
        <end position="411"/>
    </location>
</feature>
<evidence type="ECO:0008006" key="4">
    <source>
        <dbReference type="Google" id="ProtNLM"/>
    </source>
</evidence>
<feature type="transmembrane region" description="Helical" evidence="1">
    <location>
        <begin position="906"/>
        <end position="934"/>
    </location>
</feature>
<feature type="transmembrane region" description="Helical" evidence="1">
    <location>
        <begin position="328"/>
        <end position="350"/>
    </location>
</feature>
<gene>
    <name evidence="2" type="ORF">UV61_C0003G0032</name>
</gene>
<reference evidence="2 3" key="1">
    <citation type="journal article" date="2015" name="Nature">
        <title>rRNA introns, odd ribosomes, and small enigmatic genomes across a large radiation of phyla.</title>
        <authorList>
            <person name="Brown C.T."/>
            <person name="Hug L.A."/>
            <person name="Thomas B.C."/>
            <person name="Sharon I."/>
            <person name="Castelle C.J."/>
            <person name="Singh A."/>
            <person name="Wilkins M.J."/>
            <person name="Williams K.H."/>
            <person name="Banfield J.F."/>
        </authorList>
    </citation>
    <scope>NUCLEOTIDE SEQUENCE [LARGE SCALE GENOMIC DNA]</scope>
</reference>
<keyword evidence="1" id="KW-0812">Transmembrane</keyword>
<feature type="transmembrane region" description="Helical" evidence="1">
    <location>
        <begin position="153"/>
        <end position="171"/>
    </location>
</feature>
<feature type="transmembrane region" description="Helical" evidence="1">
    <location>
        <begin position="222"/>
        <end position="240"/>
    </location>
</feature>
<feature type="transmembrane region" description="Helical" evidence="1">
    <location>
        <begin position="362"/>
        <end position="381"/>
    </location>
</feature>
<evidence type="ECO:0000313" key="2">
    <source>
        <dbReference type="EMBL" id="KKS87179.1"/>
    </source>
</evidence>
<feature type="transmembrane region" description="Helical" evidence="1">
    <location>
        <begin position="100"/>
        <end position="118"/>
    </location>
</feature>
<dbReference type="STRING" id="1618446.UV61_C0003G0032"/>
<dbReference type="InterPro" id="IPR029062">
    <property type="entry name" value="Class_I_gatase-like"/>
</dbReference>
<dbReference type="SUPFAM" id="SSF52317">
    <property type="entry name" value="Class I glutamine amidotransferase-like"/>
    <property type="match status" value="1"/>
</dbReference>
<comment type="caution">
    <text evidence="2">The sequence shown here is derived from an EMBL/GenBank/DDBJ whole genome shotgun (WGS) entry which is preliminary data.</text>
</comment>
<protein>
    <recommendedName>
        <fullName evidence="4">Membrane protein 6-pyruvoyl-tetrahydropterin synthase-related domain-containing protein</fullName>
    </recommendedName>
</protein>
<keyword evidence="1" id="KW-1133">Transmembrane helix</keyword>
<feature type="transmembrane region" description="Helical" evidence="1">
    <location>
        <begin position="177"/>
        <end position="210"/>
    </location>
</feature>
<evidence type="ECO:0000313" key="3">
    <source>
        <dbReference type="Proteomes" id="UP000034050"/>
    </source>
</evidence>
<dbReference type="Proteomes" id="UP000034050">
    <property type="component" value="Unassembled WGS sequence"/>
</dbReference>
<accession>A0A0G1CNQ1</accession>
<feature type="transmembrane region" description="Helical" evidence="1">
    <location>
        <begin position="64"/>
        <end position="88"/>
    </location>
</feature>
<sequence length="954" mass="106988">MKFLFRIGSLLLHIVALVLVGISFWPVATWYFNHRPILGVDFYNTVTFVRFLKENLEILPRGYLYFWFAGSPIDTVQVLSWFYPMAFVAKFYPLIETVKFFALAGFGGLLFFLYLTAYRLSRNHLLSALITAMVAMSANMYGSLTWGGSLPYFLNQLYFPLMLWLMASYLASGNSRWYWAGVLVLGLAYLGHLANAGAFVFPAAAAPLFFGMRARRVKIGQRIGEVIVLFLGGYLLAYRVTQGFLSGLIVHFLEGKILNPYGLGATVGKIGISKEGISVSGDQTLITVERSHFAVLFSDTNKLLFWLIAVAVGALVLGFLLDRHKKRIFSILPWVILAGYSVVHVLANAYGFPILPQAWYRAFWHFPISLGVAIAASAGYLHSAFTSRSKFGGQIAFSIITLAAIGGLIMLQSGGVAQNTISLLEQKSSPASAHPEAINLVRNQAELDELKSKLIPTWLDITNKNYRLYTSDAQVNVWWNALFDLPLVRGYLDPPVGTGFQGNHFLLDQAIAGDGLVTNFKYSESAARQMALYYIDWYGVRYAEGGHLSKSPNKGPSSYLTDLLVQTEDVEIPGAYLLYETKSGKPEVREDVGQFLKYYKFTDQIVSPILSGSNAPVVVCMCDWAAYESLTKILSLHNLNSRFLVTLFADKNIDDFTRDELRQFDGLILSNYRYKQKNRVFTLLTDYVEAGGKLFIDTGGETPEGQSNNIPELLPFRSTERRGLGKEWDLTPTAADIFSGIDLTALAPPVFSEAEWKFSYPTSDVKSDAKILLRQKGKPILISTKFGQGIVLWSGMNLAYHVQYYTNQVESQLYINLLKQMLSLSERPPVLGSAQFKNARQVNFSPEGTTRGILFKEEFFDNWQVKIDGRRVKAYAAGPSFPGFIYVPSTQAGQVSFTYNGNSRDYMIWFMSSLMIIILLDLSFFHGVLIGVHISHLAQKSQKWMGKWWEKEEE</sequence>
<feature type="transmembrane region" description="Helical" evidence="1">
    <location>
        <begin position="124"/>
        <end position="141"/>
    </location>
</feature>
<dbReference type="AlphaFoldDB" id="A0A0G1CNQ1"/>
<evidence type="ECO:0000256" key="1">
    <source>
        <dbReference type="SAM" id="Phobius"/>
    </source>
</evidence>
<proteinExistence type="predicted"/>